<protein>
    <recommendedName>
        <fullName evidence="4">Lipoprotein</fullName>
    </recommendedName>
</protein>
<evidence type="ECO:0000313" key="2">
    <source>
        <dbReference type="EMBL" id="TNC29542.1"/>
    </source>
</evidence>
<accession>A0A5C4MBQ3</accession>
<reference evidence="2 3" key="1">
    <citation type="submission" date="2019-06" db="EMBL/GenBank/DDBJ databases">
        <title>Amycolatopsis alkalitolerans sp. nov., isolated from Gastrodia elata Blume.</title>
        <authorList>
            <person name="Narsing Rao M.P."/>
            <person name="Li W.J."/>
        </authorList>
    </citation>
    <scope>NUCLEOTIDE SEQUENCE [LARGE SCALE GENOMIC DNA]</scope>
    <source>
        <strain evidence="2 3">SYSUP0005</strain>
    </source>
</reference>
<organism evidence="2 3">
    <name type="scientific">Amycolatopsis alkalitolerans</name>
    <dbReference type="NCBI Taxonomy" id="2547244"/>
    <lineage>
        <taxon>Bacteria</taxon>
        <taxon>Bacillati</taxon>
        <taxon>Actinomycetota</taxon>
        <taxon>Actinomycetes</taxon>
        <taxon>Pseudonocardiales</taxon>
        <taxon>Pseudonocardiaceae</taxon>
        <taxon>Amycolatopsis</taxon>
    </lineage>
</organism>
<dbReference type="AlphaFoldDB" id="A0A5C4MBQ3"/>
<evidence type="ECO:0008006" key="4">
    <source>
        <dbReference type="Google" id="ProtNLM"/>
    </source>
</evidence>
<gene>
    <name evidence="2" type="ORF">FG385_00785</name>
</gene>
<evidence type="ECO:0000313" key="3">
    <source>
        <dbReference type="Proteomes" id="UP000305546"/>
    </source>
</evidence>
<proteinExistence type="predicted"/>
<keyword evidence="3" id="KW-1185">Reference proteome</keyword>
<dbReference type="Proteomes" id="UP000305546">
    <property type="component" value="Unassembled WGS sequence"/>
</dbReference>
<evidence type="ECO:0000256" key="1">
    <source>
        <dbReference type="SAM" id="SignalP"/>
    </source>
</evidence>
<comment type="caution">
    <text evidence="2">The sequence shown here is derived from an EMBL/GenBank/DDBJ whole genome shotgun (WGS) entry which is preliminary data.</text>
</comment>
<sequence>MRRRTVSGFLALVVVFALAACENPSSGGAAADPRTAFGSALTTLAEETAVIYHLAEGAAFTVTAKGLAHGTLPLRNQQVSALHAGGDLYLRAPSDYWRGQGMSEGRAAEYGMRWARSVLAFDPGWALVPATVAQALRAAVSPATPASRITLANGLDVFDAAGLRVSAEPPYRVISFAPTLLGPGVVQVFGDDEIGVRGLAPGELTGLRTAFDGAVDSLGRPFVAGPVVAAGVTDNSLNCTAAGACTDTVRVSNRLVGHAPEASARLVLRSSVSSNRLGAQECGQEVVAPLDEETTMACSVRFTLPRLSGTATVSAVPTVTAEPVAQTDPAAFKQDAATELGS</sequence>
<keyword evidence="1" id="KW-0732">Signal</keyword>
<dbReference type="OrthoDB" id="3598838at2"/>
<dbReference type="EMBL" id="VDFW01000001">
    <property type="protein sequence ID" value="TNC29542.1"/>
    <property type="molecule type" value="Genomic_DNA"/>
</dbReference>
<dbReference type="PROSITE" id="PS51257">
    <property type="entry name" value="PROKAR_LIPOPROTEIN"/>
    <property type="match status" value="1"/>
</dbReference>
<feature type="chain" id="PRO_5022825515" description="Lipoprotein" evidence="1">
    <location>
        <begin position="20"/>
        <end position="342"/>
    </location>
</feature>
<name>A0A5C4MBQ3_9PSEU</name>
<feature type="signal peptide" evidence="1">
    <location>
        <begin position="1"/>
        <end position="19"/>
    </location>
</feature>